<reference evidence="2 3" key="1">
    <citation type="submission" date="2024-10" db="EMBL/GenBank/DDBJ databases">
        <title>The Natural Products Discovery Center: Release of the First 8490 Sequenced Strains for Exploring Actinobacteria Biosynthetic Diversity.</title>
        <authorList>
            <person name="Kalkreuter E."/>
            <person name="Kautsar S.A."/>
            <person name="Yang D."/>
            <person name="Bader C.D."/>
            <person name="Teijaro C.N."/>
            <person name="Fluegel L."/>
            <person name="Davis C.M."/>
            <person name="Simpson J.R."/>
            <person name="Lauterbach L."/>
            <person name="Steele A.D."/>
            <person name="Gui C."/>
            <person name="Meng S."/>
            <person name="Li G."/>
            <person name="Viehrig K."/>
            <person name="Ye F."/>
            <person name="Su P."/>
            <person name="Kiefer A.F."/>
            <person name="Nichols A."/>
            <person name="Cepeda A.J."/>
            <person name="Yan W."/>
            <person name="Fan B."/>
            <person name="Jiang Y."/>
            <person name="Adhikari A."/>
            <person name="Zheng C.-J."/>
            <person name="Schuster L."/>
            <person name="Cowan T.M."/>
            <person name="Smanski M.J."/>
            <person name="Chevrette M.G."/>
            <person name="De Carvalho L.P.S."/>
            <person name="Shen B."/>
        </authorList>
    </citation>
    <scope>NUCLEOTIDE SEQUENCE [LARGE SCALE GENOMIC DNA]</scope>
    <source>
        <strain evidence="2 3">NPDC000087</strain>
    </source>
</reference>
<keyword evidence="3" id="KW-1185">Reference proteome</keyword>
<dbReference type="RefSeq" id="WP_026205940.1">
    <property type="nucleotide sequence ID" value="NZ_JBIAZU010000005.1"/>
</dbReference>
<accession>A0ABW6WKY3</accession>
<evidence type="ECO:0000313" key="3">
    <source>
        <dbReference type="Proteomes" id="UP001602245"/>
    </source>
</evidence>
<evidence type="ECO:0000256" key="1">
    <source>
        <dbReference type="SAM" id="SignalP"/>
    </source>
</evidence>
<proteinExistence type="predicted"/>
<name>A0ABW6WKY3_9ACTN</name>
<evidence type="ECO:0000313" key="2">
    <source>
        <dbReference type="EMBL" id="MFF5293949.1"/>
    </source>
</evidence>
<dbReference type="PROSITE" id="PS51257">
    <property type="entry name" value="PROKAR_LIPOPROTEIN"/>
    <property type="match status" value="1"/>
</dbReference>
<dbReference type="EMBL" id="JBIAZU010000005">
    <property type="protein sequence ID" value="MFF5293949.1"/>
    <property type="molecule type" value="Genomic_DNA"/>
</dbReference>
<protein>
    <recommendedName>
        <fullName evidence="4">Lipoprotein</fullName>
    </recommendedName>
</protein>
<dbReference type="Proteomes" id="UP001602245">
    <property type="component" value="Unassembled WGS sequence"/>
</dbReference>
<feature type="chain" id="PRO_5047070571" description="Lipoprotein" evidence="1">
    <location>
        <begin position="26"/>
        <end position="278"/>
    </location>
</feature>
<keyword evidence="1" id="KW-0732">Signal</keyword>
<gene>
    <name evidence="2" type="ORF">ACFY35_31330</name>
</gene>
<evidence type="ECO:0008006" key="4">
    <source>
        <dbReference type="Google" id="ProtNLM"/>
    </source>
</evidence>
<organism evidence="2 3">
    <name type="scientific">Paractinoplanes globisporus</name>
    <dbReference type="NCBI Taxonomy" id="113565"/>
    <lineage>
        <taxon>Bacteria</taxon>
        <taxon>Bacillati</taxon>
        <taxon>Actinomycetota</taxon>
        <taxon>Actinomycetes</taxon>
        <taxon>Micromonosporales</taxon>
        <taxon>Micromonosporaceae</taxon>
        <taxon>Paractinoplanes</taxon>
    </lineage>
</organism>
<sequence length="278" mass="28185">MKNLRGAIVSVAVAGLLGLAAGGCAGTTTDKGGDAKAPADPKAALAASTKELANGNFAFTAAMPDGKAAGAVHLPSKSATFAMETTGPEAMKVEFVLAGPDRWVRMTMDTTELETLLGGNGSGAVPPEVKEALALFSGKTWFHVDATKVKKDSNLDIDLTDPDLTGASGLLQAVTDVQGDAHTITGKVDATKSTATDGFLDSDTVKEMGAGATALPFTATLDDQGRLTKLVLDAPKAGDTPAGKWTIDVTGYGQQVAKTKPSGAVTEMPASGYESLNG</sequence>
<feature type="signal peptide" evidence="1">
    <location>
        <begin position="1"/>
        <end position="25"/>
    </location>
</feature>
<comment type="caution">
    <text evidence="2">The sequence shown here is derived from an EMBL/GenBank/DDBJ whole genome shotgun (WGS) entry which is preliminary data.</text>
</comment>